<protein>
    <recommendedName>
        <fullName evidence="2">Helicase-associated domain-containing protein</fullName>
    </recommendedName>
</protein>
<evidence type="ECO:0000313" key="4">
    <source>
        <dbReference type="Proteomes" id="UP001530293"/>
    </source>
</evidence>
<keyword evidence="4" id="KW-1185">Reference proteome</keyword>
<dbReference type="AlphaFoldDB" id="A0ABD3M8G5"/>
<dbReference type="PANTHER" id="PTHR33418">
    <property type="entry name" value="HELICASE-ASSOCIATED"/>
    <property type="match status" value="1"/>
</dbReference>
<proteinExistence type="predicted"/>
<dbReference type="Gene3D" id="6.10.140.530">
    <property type="match status" value="2"/>
</dbReference>
<evidence type="ECO:0000256" key="1">
    <source>
        <dbReference type="SAM" id="MobiDB-lite"/>
    </source>
</evidence>
<dbReference type="PANTHER" id="PTHR33418:SF1">
    <property type="entry name" value="HELICASE-ASSOCIATED DOMAIN-CONTAINING PROTEIN"/>
    <property type="match status" value="1"/>
</dbReference>
<dbReference type="Proteomes" id="UP001530293">
    <property type="component" value="Unassembled WGS sequence"/>
</dbReference>
<feature type="compositionally biased region" description="Basic residues" evidence="1">
    <location>
        <begin position="22"/>
        <end position="31"/>
    </location>
</feature>
<organism evidence="3 4">
    <name type="scientific">Discostella pseudostelligera</name>
    <dbReference type="NCBI Taxonomy" id="259834"/>
    <lineage>
        <taxon>Eukaryota</taxon>
        <taxon>Sar</taxon>
        <taxon>Stramenopiles</taxon>
        <taxon>Ochrophyta</taxon>
        <taxon>Bacillariophyta</taxon>
        <taxon>Coscinodiscophyceae</taxon>
        <taxon>Thalassiosirophycidae</taxon>
        <taxon>Stephanodiscales</taxon>
        <taxon>Stephanodiscaceae</taxon>
        <taxon>Discostella</taxon>
    </lineage>
</organism>
<dbReference type="EMBL" id="JALLBG020000291">
    <property type="protein sequence ID" value="KAL3756810.1"/>
    <property type="molecule type" value="Genomic_DNA"/>
</dbReference>
<feature type="region of interest" description="Disordered" evidence="1">
    <location>
        <begin position="21"/>
        <end position="46"/>
    </location>
</feature>
<dbReference type="InterPro" id="IPR005114">
    <property type="entry name" value="Helicase_assoc"/>
</dbReference>
<accession>A0ABD3M8G5</accession>
<evidence type="ECO:0000313" key="3">
    <source>
        <dbReference type="EMBL" id="KAL3756810.1"/>
    </source>
</evidence>
<feature type="domain" description="Helicase-associated" evidence="2">
    <location>
        <begin position="276"/>
        <end position="341"/>
    </location>
</feature>
<name>A0ABD3M8G5_9STRA</name>
<feature type="domain" description="Helicase-associated" evidence="2">
    <location>
        <begin position="198"/>
        <end position="265"/>
    </location>
</feature>
<dbReference type="Pfam" id="PF03457">
    <property type="entry name" value="HA"/>
    <property type="match status" value="2"/>
</dbReference>
<comment type="caution">
    <text evidence="3">The sequence shown here is derived from an EMBL/GenBank/DDBJ whole genome shotgun (WGS) entry which is preliminary data.</text>
</comment>
<sequence length="361" mass="41651">MNGNCDEDEDDESRFFMDPHARQHHRHHPFSRMHTNSNMQTHHPHALNSYDMNAGSFNMMQSAANIHRDRNDFIMQNLEHQQVNNFARNHAIHPPSSSTNGEFGQFRPNMHMPPHHCQHSSSSMYPPVDFLDMSYPQSQQQEMMMKHPLCVPIADKNISRGTSPLPLAAGLPFPNFPAKQLLQATSNPTRSSKSTQEDTGWDELYKALEHFHRQNGHAAPSARYKANPKLGRWVMTQRRQYTLLMQGEHSAMTLERIEKLECLGFQWSVRPEPEIVWNEKFQQLKDYKATYGNCMVPQRYLANPQLGTWVHTQRRQYKLLKGGKKSSMNAEKISRLNSVGFDWDAKAFLPATVPSTDLESD</sequence>
<gene>
    <name evidence="3" type="ORF">ACHAWU_000452</name>
</gene>
<reference evidence="3 4" key="1">
    <citation type="submission" date="2024-10" db="EMBL/GenBank/DDBJ databases">
        <title>Updated reference genomes for cyclostephanoid diatoms.</title>
        <authorList>
            <person name="Roberts W.R."/>
            <person name="Alverson A.J."/>
        </authorList>
    </citation>
    <scope>NUCLEOTIDE SEQUENCE [LARGE SCALE GENOMIC DNA]</scope>
    <source>
        <strain evidence="3 4">AJA232-27</strain>
    </source>
</reference>
<evidence type="ECO:0000259" key="2">
    <source>
        <dbReference type="Pfam" id="PF03457"/>
    </source>
</evidence>